<dbReference type="SUPFAM" id="SSF56935">
    <property type="entry name" value="Porins"/>
    <property type="match status" value="1"/>
</dbReference>
<feature type="chain" id="PRO_5043388954" evidence="13">
    <location>
        <begin position="24"/>
        <end position="687"/>
    </location>
</feature>
<feature type="region of interest" description="Disordered" evidence="12">
    <location>
        <begin position="25"/>
        <end position="47"/>
    </location>
</feature>
<dbReference type="Pfam" id="PF00593">
    <property type="entry name" value="TonB_dep_Rec_b-barrel"/>
    <property type="match status" value="1"/>
</dbReference>
<dbReference type="InterPro" id="IPR039426">
    <property type="entry name" value="TonB-dep_rcpt-like"/>
</dbReference>
<evidence type="ECO:0000256" key="4">
    <source>
        <dbReference type="ARBA" id="ARBA00022692"/>
    </source>
</evidence>
<keyword evidence="4 10" id="KW-0812">Transmembrane</keyword>
<dbReference type="GO" id="GO:0015344">
    <property type="term" value="F:siderophore uptake transmembrane transporter activity"/>
    <property type="evidence" value="ECO:0007669"/>
    <property type="project" value="TreeGrafter"/>
</dbReference>
<dbReference type="InterPro" id="IPR037066">
    <property type="entry name" value="Plug_dom_sf"/>
</dbReference>
<comment type="similarity">
    <text evidence="10 11">Belongs to the TonB-dependent receptor family.</text>
</comment>
<dbReference type="InterPro" id="IPR036942">
    <property type="entry name" value="Beta-barrel_TonB_sf"/>
</dbReference>
<evidence type="ECO:0000256" key="7">
    <source>
        <dbReference type="ARBA" id="ARBA00023136"/>
    </source>
</evidence>
<keyword evidence="5 13" id="KW-0732">Signal</keyword>
<evidence type="ECO:0000256" key="9">
    <source>
        <dbReference type="ARBA" id="ARBA00023237"/>
    </source>
</evidence>
<dbReference type="AlphaFoldDB" id="A0A6N3BJ43"/>
<dbReference type="GO" id="GO:0044718">
    <property type="term" value="P:siderophore transmembrane transport"/>
    <property type="evidence" value="ECO:0007669"/>
    <property type="project" value="TreeGrafter"/>
</dbReference>
<dbReference type="PROSITE" id="PS52016">
    <property type="entry name" value="TONB_DEPENDENT_REC_3"/>
    <property type="match status" value="1"/>
</dbReference>
<keyword evidence="7 10" id="KW-0472">Membrane</keyword>
<evidence type="ECO:0000256" key="11">
    <source>
        <dbReference type="RuleBase" id="RU003357"/>
    </source>
</evidence>
<reference evidence="14" key="1">
    <citation type="submission" date="2019-11" db="EMBL/GenBank/DDBJ databases">
        <authorList>
            <person name="Feng L."/>
        </authorList>
    </citation>
    <scope>NUCLEOTIDE SEQUENCE</scope>
    <source>
        <strain evidence="14">VparvulaLFYP99</strain>
    </source>
</reference>
<dbReference type="PANTHER" id="PTHR30069">
    <property type="entry name" value="TONB-DEPENDENT OUTER MEMBRANE RECEPTOR"/>
    <property type="match status" value="1"/>
</dbReference>
<evidence type="ECO:0000256" key="5">
    <source>
        <dbReference type="ARBA" id="ARBA00022729"/>
    </source>
</evidence>
<evidence type="ECO:0000256" key="1">
    <source>
        <dbReference type="ARBA" id="ARBA00004571"/>
    </source>
</evidence>
<keyword evidence="6 11" id="KW-0798">TonB box</keyword>
<evidence type="ECO:0000313" key="14">
    <source>
        <dbReference type="EMBL" id="VYU01617.1"/>
    </source>
</evidence>
<evidence type="ECO:0000256" key="3">
    <source>
        <dbReference type="ARBA" id="ARBA00022452"/>
    </source>
</evidence>
<keyword evidence="3 10" id="KW-1134">Transmembrane beta strand</keyword>
<feature type="compositionally biased region" description="Polar residues" evidence="12">
    <location>
        <begin position="25"/>
        <end position="44"/>
    </location>
</feature>
<dbReference type="CDD" id="cd01347">
    <property type="entry name" value="ligand_gated_channel"/>
    <property type="match status" value="1"/>
</dbReference>
<organism evidence="14">
    <name type="scientific">Veillonella parvula</name>
    <name type="common">Staphylococcus parvulus</name>
    <dbReference type="NCBI Taxonomy" id="29466"/>
    <lineage>
        <taxon>Bacteria</taxon>
        <taxon>Bacillati</taxon>
        <taxon>Bacillota</taxon>
        <taxon>Negativicutes</taxon>
        <taxon>Veillonellales</taxon>
        <taxon>Veillonellaceae</taxon>
        <taxon>Veillonella</taxon>
    </lineage>
</organism>
<evidence type="ECO:0000256" key="13">
    <source>
        <dbReference type="SAM" id="SignalP"/>
    </source>
</evidence>
<gene>
    <name evidence="14" type="primary">cirA_7</name>
    <name evidence="14" type="ORF">VPLFYP99_01761</name>
</gene>
<evidence type="ECO:0000256" key="12">
    <source>
        <dbReference type="SAM" id="MobiDB-lite"/>
    </source>
</evidence>
<dbReference type="GO" id="GO:0009279">
    <property type="term" value="C:cell outer membrane"/>
    <property type="evidence" value="ECO:0007669"/>
    <property type="project" value="UniProtKB-SubCell"/>
</dbReference>
<accession>A0A6N3BJ43</accession>
<dbReference type="EMBL" id="CACRUG010000006">
    <property type="protein sequence ID" value="VYU01617.1"/>
    <property type="molecule type" value="Genomic_DNA"/>
</dbReference>
<dbReference type="Gene3D" id="2.170.130.10">
    <property type="entry name" value="TonB-dependent receptor, plug domain"/>
    <property type="match status" value="1"/>
</dbReference>
<dbReference type="Gene3D" id="2.40.170.20">
    <property type="entry name" value="TonB-dependent receptor, beta-barrel domain"/>
    <property type="match status" value="1"/>
</dbReference>
<dbReference type="InterPro" id="IPR000531">
    <property type="entry name" value="Beta-barrel_TonB"/>
</dbReference>
<evidence type="ECO:0000256" key="10">
    <source>
        <dbReference type="PROSITE-ProRule" id="PRU01360"/>
    </source>
</evidence>
<feature type="signal peptide" evidence="13">
    <location>
        <begin position="1"/>
        <end position="23"/>
    </location>
</feature>
<comment type="subcellular location">
    <subcellularLocation>
        <location evidence="1 10">Cell outer membrane</location>
        <topology evidence="1 10">Multi-pass membrane protein</topology>
    </subcellularLocation>
</comment>
<protein>
    <submittedName>
        <fullName evidence="14">Colicin I receptor</fullName>
    </submittedName>
</protein>
<dbReference type="RefSeq" id="WP_156697321.1">
    <property type="nucleotide sequence ID" value="NZ_CACRUG010000006.1"/>
</dbReference>
<dbReference type="InterPro" id="IPR012910">
    <property type="entry name" value="Plug_dom"/>
</dbReference>
<keyword evidence="2 10" id="KW-0813">Transport</keyword>
<proteinExistence type="inferred from homology"/>
<keyword evidence="8 14" id="KW-0675">Receptor</keyword>
<sequence>MKKSWAALLCVVYLTSVAGVVGAENNSSTSVDSVNESQNTVSNEQSRRMKDITVTATRTEALVRDVPIATTIISQEEIKDRQYRNLEQALQSVPGVAFSTDAHGGQNITMRGAESRHTLILIDGRRVTGELTKTRANAMGWLRQGMDNVERIEITRGPSSALYGSEANGGVINIITKQSRKPSVEVNTEISRRDASSATGYNFNVLARSGQKGKWNGSVGAGIRRNIAGNNDSGSDNNYHGDRIPLHFDVSYQAGKRDKFSFFIDRETEDLDMNTKKGSSLIQSVDKNTTTTSTGLRWNGRRGRSSLMVQSYYNHYKDTYDQYKRTGGIKKLSIWDEYYNKEWITDAQVNTSIDKKNLLTYGVQFRRQEAISTRINNGSIAWSRTREGITDTAGKATINYGSYFVQHQWKPSRKWVIIPAVRYDTSNAFDSHWSPKIGVTYKANDSLRFKINYGAGYSTPGMTEMYHHWLMASNVPRGRLGAFDIYLQGNPNLKPESSYNFDFSVEKDWKRTNVKASYFHNVIKNYIESGANRIDMANRRIYVSYSNLPRAVLQGVELSVNHRLNDKWDVFGNYTYLDAKNDVTHNRLLNRGRHVFSGGVNYHQGRWTGAFWGNYYINYLDGIDAIVVNPRLSIPKKKNIQTWNVMVTRQLNDNASMYVGVENIFGEKQDLRDIHGATYRMGLNLRM</sequence>
<dbReference type="PANTHER" id="PTHR30069:SF29">
    <property type="entry name" value="HEMOGLOBIN AND HEMOGLOBIN-HAPTOGLOBIN-BINDING PROTEIN 1-RELATED"/>
    <property type="match status" value="1"/>
</dbReference>
<evidence type="ECO:0000256" key="2">
    <source>
        <dbReference type="ARBA" id="ARBA00022448"/>
    </source>
</evidence>
<dbReference type="Pfam" id="PF07715">
    <property type="entry name" value="Plug"/>
    <property type="match status" value="1"/>
</dbReference>
<name>A0A6N3BJ43_VEIPA</name>
<evidence type="ECO:0000256" key="8">
    <source>
        <dbReference type="ARBA" id="ARBA00023170"/>
    </source>
</evidence>
<keyword evidence="9 10" id="KW-0998">Cell outer membrane</keyword>
<evidence type="ECO:0000256" key="6">
    <source>
        <dbReference type="ARBA" id="ARBA00023077"/>
    </source>
</evidence>